<dbReference type="RefSeq" id="WP_044772504.1">
    <property type="nucleotide sequence ID" value="NZ_CEEA01000044.1"/>
</dbReference>
<organism evidence="2 3">
    <name type="scientific">Streptococcus suis</name>
    <dbReference type="NCBI Taxonomy" id="1307"/>
    <lineage>
        <taxon>Bacteria</taxon>
        <taxon>Bacillati</taxon>
        <taxon>Bacillota</taxon>
        <taxon>Bacilli</taxon>
        <taxon>Lactobacillales</taxon>
        <taxon>Streptococcaceae</taxon>
        <taxon>Streptococcus</taxon>
    </lineage>
</organism>
<feature type="domain" description="DUF6630" evidence="1">
    <location>
        <begin position="10"/>
        <end position="178"/>
    </location>
</feature>
<dbReference type="InterPro" id="IPR046582">
    <property type="entry name" value="DUF6630"/>
</dbReference>
<name>A0AB33U1P5_STRSU</name>
<reference evidence="2 3" key="1">
    <citation type="submission" date="2016-02" db="EMBL/GenBank/DDBJ databases">
        <authorList>
            <consortium name="Pathogen Informatics"/>
        </authorList>
    </citation>
    <scope>NUCLEOTIDE SEQUENCE [LARGE SCALE GENOMIC DNA]</scope>
    <source>
        <strain evidence="2 3">LSS27</strain>
    </source>
</reference>
<protein>
    <recommendedName>
        <fullName evidence="1">DUF6630 domain-containing protein</fullName>
    </recommendedName>
</protein>
<dbReference type="AlphaFoldDB" id="A0AB33U1P5"/>
<dbReference type="Pfam" id="PF20335">
    <property type="entry name" value="DUF6630"/>
    <property type="match status" value="1"/>
</dbReference>
<accession>A0AB33U1P5</accession>
<sequence>MLTEENLQDIFELADLMSNGDRELFLQLREVVFASDPNHILDRMEQILDDQSFDDFLDKIGESEKENLWVILLTLLDHFHYIAVRPRSDELKLFINAFDQLQQVRNAGILLKLDSAGLLPSGSISEWSAIIDGKYASEGFCMGAIDMKSDSYYLFFNKLDKFERIKELAKRLEYRVDFAKVI</sequence>
<comment type="caution">
    <text evidence="2">The sequence shown here is derived from an EMBL/GenBank/DDBJ whole genome shotgun (WGS) entry which is preliminary data.</text>
</comment>
<proteinExistence type="predicted"/>
<dbReference type="Proteomes" id="UP000073390">
    <property type="component" value="Unassembled WGS sequence"/>
</dbReference>
<evidence type="ECO:0000259" key="1">
    <source>
        <dbReference type="Pfam" id="PF20335"/>
    </source>
</evidence>
<gene>
    <name evidence="2" type="ORF">ERS132389_00930</name>
</gene>
<evidence type="ECO:0000313" key="2">
    <source>
        <dbReference type="EMBL" id="CYU44578.1"/>
    </source>
</evidence>
<evidence type="ECO:0000313" key="3">
    <source>
        <dbReference type="Proteomes" id="UP000073390"/>
    </source>
</evidence>
<dbReference type="EMBL" id="FIGB01000002">
    <property type="protein sequence ID" value="CYU44578.1"/>
    <property type="molecule type" value="Genomic_DNA"/>
</dbReference>